<comment type="subcellular location">
    <subcellularLocation>
        <location evidence="1">Membrane</location>
        <topology evidence="1">Multi-pass membrane protein</topology>
    </subcellularLocation>
</comment>
<dbReference type="Pfam" id="PF08044">
    <property type="entry name" value="DUF1707"/>
    <property type="match status" value="1"/>
</dbReference>
<accession>A0A9X3A530</accession>
<evidence type="ECO:0000259" key="7">
    <source>
        <dbReference type="Pfam" id="PF08044"/>
    </source>
</evidence>
<keyword evidence="9" id="KW-1185">Reference proteome</keyword>
<evidence type="ECO:0000256" key="3">
    <source>
        <dbReference type="ARBA" id="ARBA00022989"/>
    </source>
</evidence>
<proteinExistence type="predicted"/>
<protein>
    <submittedName>
        <fullName evidence="8">NINE protein</fullName>
    </submittedName>
</protein>
<organism evidence="8 9">
    <name type="scientific">Umezawaea endophytica</name>
    <dbReference type="NCBI Taxonomy" id="1654476"/>
    <lineage>
        <taxon>Bacteria</taxon>
        <taxon>Bacillati</taxon>
        <taxon>Actinomycetota</taxon>
        <taxon>Actinomycetes</taxon>
        <taxon>Pseudonocardiales</taxon>
        <taxon>Pseudonocardiaceae</taxon>
        <taxon>Umezawaea</taxon>
    </lineage>
</organism>
<evidence type="ECO:0000313" key="9">
    <source>
        <dbReference type="Proteomes" id="UP001141259"/>
    </source>
</evidence>
<dbReference type="Pfam" id="PF05154">
    <property type="entry name" value="TM2"/>
    <property type="match status" value="1"/>
</dbReference>
<dbReference type="InterPro" id="IPR007829">
    <property type="entry name" value="TM2"/>
</dbReference>
<evidence type="ECO:0000256" key="2">
    <source>
        <dbReference type="ARBA" id="ARBA00022692"/>
    </source>
</evidence>
<dbReference type="InterPro" id="IPR012551">
    <property type="entry name" value="DUF1707_SHOCT-like"/>
</dbReference>
<evidence type="ECO:0000256" key="5">
    <source>
        <dbReference type="SAM" id="Phobius"/>
    </source>
</evidence>
<feature type="domain" description="DUF1707" evidence="7">
    <location>
        <begin position="10"/>
        <end position="62"/>
    </location>
</feature>
<feature type="transmembrane region" description="Helical" evidence="5">
    <location>
        <begin position="153"/>
        <end position="176"/>
    </location>
</feature>
<evidence type="ECO:0000313" key="8">
    <source>
        <dbReference type="EMBL" id="MCS7481888.1"/>
    </source>
</evidence>
<name>A0A9X3A530_9PSEU</name>
<evidence type="ECO:0000259" key="6">
    <source>
        <dbReference type="Pfam" id="PF05154"/>
    </source>
</evidence>
<dbReference type="EMBL" id="JANYMP010000020">
    <property type="protein sequence ID" value="MCS7481888.1"/>
    <property type="molecule type" value="Genomic_DNA"/>
</dbReference>
<gene>
    <name evidence="8" type="ORF">NZH93_33960</name>
</gene>
<comment type="caution">
    <text evidence="8">The sequence shown here is derived from an EMBL/GenBank/DDBJ whole genome shotgun (WGS) entry which is preliminary data.</text>
</comment>
<feature type="domain" description="TM2" evidence="6">
    <location>
        <begin position="124"/>
        <end position="172"/>
    </location>
</feature>
<keyword evidence="4 5" id="KW-0472">Membrane</keyword>
<dbReference type="GO" id="GO:0016020">
    <property type="term" value="C:membrane"/>
    <property type="evidence" value="ECO:0007669"/>
    <property type="project" value="UniProtKB-SubCell"/>
</dbReference>
<evidence type="ECO:0000256" key="4">
    <source>
        <dbReference type="ARBA" id="ARBA00023136"/>
    </source>
</evidence>
<reference evidence="8" key="1">
    <citation type="submission" date="2022-08" db="EMBL/GenBank/DDBJ databases">
        <authorList>
            <person name="Tistechok S."/>
            <person name="Samborskyy M."/>
            <person name="Roman I."/>
        </authorList>
    </citation>
    <scope>NUCLEOTIDE SEQUENCE</scope>
    <source>
        <strain evidence="8">DSM 103496</strain>
    </source>
</reference>
<dbReference type="AlphaFoldDB" id="A0A9X3A530"/>
<evidence type="ECO:0000256" key="1">
    <source>
        <dbReference type="ARBA" id="ARBA00004141"/>
    </source>
</evidence>
<dbReference type="PANTHER" id="PTHR21016">
    <property type="entry name" value="BETA-AMYLOID BINDING PROTEIN-RELATED"/>
    <property type="match status" value="1"/>
</dbReference>
<keyword evidence="3 5" id="KW-1133">Transmembrane helix</keyword>
<dbReference type="Proteomes" id="UP001141259">
    <property type="component" value="Unassembled WGS sequence"/>
</dbReference>
<keyword evidence="2 5" id="KW-0812">Transmembrane</keyword>
<dbReference type="PANTHER" id="PTHR21016:SF25">
    <property type="entry name" value="TM2 DOMAIN-CONTAINING PROTEIN DDB_G0277895-RELATED"/>
    <property type="match status" value="1"/>
</dbReference>
<dbReference type="InterPro" id="IPR050932">
    <property type="entry name" value="TM2D1-3-like"/>
</dbReference>
<dbReference type="RefSeq" id="WP_259627368.1">
    <property type="nucleotide sequence ID" value="NZ_JANYMP010000020.1"/>
</dbReference>
<sequence length="189" mass="20026">MSGPFEPNPVRIGNQQREEAIRALNDHFAAGRIEIGEYEQRVAYASAAQTITELGSLFADLPQPHPPFLLAPPPPQYGTAYAPPPAYTPPSGYGPAPGYGTAPGYQVPFAPYGIDPLTGYPLSDKSKVVAGVLQLFVGYFGVGRFYMGDTTIGIAQLLTCGGCGIWALVDGILLLVNGGTDAQGRRLRD</sequence>